<feature type="transmembrane region" description="Helical" evidence="1">
    <location>
        <begin position="48"/>
        <end position="67"/>
    </location>
</feature>
<feature type="transmembrane region" description="Helical" evidence="1">
    <location>
        <begin position="12"/>
        <end position="36"/>
    </location>
</feature>
<accession>M5G0C4</accession>
<proteinExistence type="predicted"/>
<feature type="transmembrane region" description="Helical" evidence="1">
    <location>
        <begin position="213"/>
        <end position="235"/>
    </location>
</feature>
<keyword evidence="3" id="KW-1185">Reference proteome</keyword>
<protein>
    <recommendedName>
        <fullName evidence="4">Serpentine receptor class gamma</fullName>
    </recommendedName>
</protein>
<keyword evidence="1" id="KW-0472">Membrane</keyword>
<feature type="transmembrane region" description="Helical" evidence="1">
    <location>
        <begin position="132"/>
        <end position="153"/>
    </location>
</feature>
<evidence type="ECO:0000313" key="3">
    <source>
        <dbReference type="Proteomes" id="UP000030653"/>
    </source>
</evidence>
<dbReference type="STRING" id="1858805.M5G0C4"/>
<dbReference type="RefSeq" id="XP_040626179.1">
    <property type="nucleotide sequence ID" value="XM_040776563.1"/>
</dbReference>
<keyword evidence="1" id="KW-1133">Transmembrane helix</keyword>
<dbReference type="HOGENOM" id="CLU_044614_3_1_1"/>
<dbReference type="Proteomes" id="UP000030653">
    <property type="component" value="Unassembled WGS sequence"/>
</dbReference>
<evidence type="ECO:0000313" key="2">
    <source>
        <dbReference type="EMBL" id="EJT99281.1"/>
    </source>
</evidence>
<feature type="transmembrane region" description="Helical" evidence="1">
    <location>
        <begin position="173"/>
        <end position="193"/>
    </location>
</feature>
<dbReference type="AlphaFoldDB" id="M5G0C4"/>
<gene>
    <name evidence="2" type="ORF">DACRYDRAFT_82382</name>
</gene>
<organism evidence="2 3">
    <name type="scientific">Dacryopinax primogenitus (strain DJM 731)</name>
    <name type="common">Brown rot fungus</name>
    <dbReference type="NCBI Taxonomy" id="1858805"/>
    <lineage>
        <taxon>Eukaryota</taxon>
        <taxon>Fungi</taxon>
        <taxon>Dikarya</taxon>
        <taxon>Basidiomycota</taxon>
        <taxon>Agaricomycotina</taxon>
        <taxon>Dacrymycetes</taxon>
        <taxon>Dacrymycetales</taxon>
        <taxon>Dacrymycetaceae</taxon>
        <taxon>Dacryopinax</taxon>
    </lineage>
</organism>
<evidence type="ECO:0000256" key="1">
    <source>
        <dbReference type="SAM" id="Phobius"/>
    </source>
</evidence>
<reference evidence="2 3" key="1">
    <citation type="journal article" date="2012" name="Science">
        <title>The Paleozoic origin of enzymatic lignin decomposition reconstructed from 31 fungal genomes.</title>
        <authorList>
            <person name="Floudas D."/>
            <person name="Binder M."/>
            <person name="Riley R."/>
            <person name="Barry K."/>
            <person name="Blanchette R.A."/>
            <person name="Henrissat B."/>
            <person name="Martinez A.T."/>
            <person name="Otillar R."/>
            <person name="Spatafora J.W."/>
            <person name="Yadav J.S."/>
            <person name="Aerts A."/>
            <person name="Benoit I."/>
            <person name="Boyd A."/>
            <person name="Carlson A."/>
            <person name="Copeland A."/>
            <person name="Coutinho P.M."/>
            <person name="de Vries R.P."/>
            <person name="Ferreira P."/>
            <person name="Findley K."/>
            <person name="Foster B."/>
            <person name="Gaskell J."/>
            <person name="Glotzer D."/>
            <person name="Gorecki P."/>
            <person name="Heitman J."/>
            <person name="Hesse C."/>
            <person name="Hori C."/>
            <person name="Igarashi K."/>
            <person name="Jurgens J.A."/>
            <person name="Kallen N."/>
            <person name="Kersten P."/>
            <person name="Kohler A."/>
            <person name="Kuees U."/>
            <person name="Kumar T.K.A."/>
            <person name="Kuo A."/>
            <person name="LaButti K."/>
            <person name="Larrondo L.F."/>
            <person name="Lindquist E."/>
            <person name="Ling A."/>
            <person name="Lombard V."/>
            <person name="Lucas S."/>
            <person name="Lundell T."/>
            <person name="Martin R."/>
            <person name="McLaughlin D.J."/>
            <person name="Morgenstern I."/>
            <person name="Morin E."/>
            <person name="Murat C."/>
            <person name="Nagy L.G."/>
            <person name="Nolan M."/>
            <person name="Ohm R.A."/>
            <person name="Patyshakuliyeva A."/>
            <person name="Rokas A."/>
            <person name="Ruiz-Duenas F.J."/>
            <person name="Sabat G."/>
            <person name="Salamov A."/>
            <person name="Samejima M."/>
            <person name="Schmutz J."/>
            <person name="Slot J.C."/>
            <person name="St John F."/>
            <person name="Stenlid J."/>
            <person name="Sun H."/>
            <person name="Sun S."/>
            <person name="Syed K."/>
            <person name="Tsang A."/>
            <person name="Wiebenga A."/>
            <person name="Young D."/>
            <person name="Pisabarro A."/>
            <person name="Eastwood D.C."/>
            <person name="Martin F."/>
            <person name="Cullen D."/>
            <person name="Grigoriev I.V."/>
            <person name="Hibbett D.S."/>
        </authorList>
    </citation>
    <scope>NUCLEOTIDE SEQUENCE [LARGE SCALE GENOMIC DNA]</scope>
    <source>
        <strain evidence="2 3">DJM-731 SS1</strain>
    </source>
</reference>
<evidence type="ECO:0008006" key="4">
    <source>
        <dbReference type="Google" id="ProtNLM"/>
    </source>
</evidence>
<dbReference type="EMBL" id="JH795870">
    <property type="protein sequence ID" value="EJT99281.1"/>
    <property type="molecule type" value="Genomic_DNA"/>
</dbReference>
<dbReference type="OrthoDB" id="3354175at2759"/>
<dbReference type="OMA" id="IEITTHT"/>
<keyword evidence="1" id="KW-0812">Transmembrane</keyword>
<sequence>MAIRFPLDQAFIVGIWLEGCFYGIFIPIFGASVYVLVAKKGLLVKLNLPILIAAILMFALATAHVTINVYRLIHGFVLNESVPGAAVLYLYSLSEPTQKAKDIVYVTQSLLGDGLNIYRSWLIWNKNWRIPVFPMLLWLTTCVVGYYIPGYLFQFYQTDSNIFGSRYRTYVTIWYTLTMVQNIITTSLIAFRLWRHERQIGDYRTGNFSLTSIIQIILESAAIYVAAQVVLLVTYACSDNAQYVLLEIITPLVGIVSHRHLQKHCI</sequence>
<dbReference type="GeneID" id="63691625"/>
<name>M5G0C4_DACPD</name>